<dbReference type="AlphaFoldDB" id="A0A512PK84"/>
<dbReference type="EMBL" id="BKAM01000002">
    <property type="protein sequence ID" value="GEP71603.1"/>
    <property type="molecule type" value="Genomic_DNA"/>
</dbReference>
<dbReference type="SMART" id="SM00644">
    <property type="entry name" value="Ami_2"/>
    <property type="match status" value="1"/>
</dbReference>
<dbReference type="GO" id="GO:0008745">
    <property type="term" value="F:N-acetylmuramoyl-L-alanine amidase activity"/>
    <property type="evidence" value="ECO:0007669"/>
    <property type="project" value="InterPro"/>
</dbReference>
<keyword evidence="1" id="KW-0472">Membrane</keyword>
<evidence type="ECO:0000313" key="4">
    <source>
        <dbReference type="Proteomes" id="UP000321569"/>
    </source>
</evidence>
<accession>A0A512PK84</accession>
<proteinExistence type="predicted"/>
<dbReference type="Gene3D" id="3.40.80.10">
    <property type="entry name" value="Peptidoglycan recognition protein-like"/>
    <property type="match status" value="1"/>
</dbReference>
<comment type="caution">
    <text evidence="3">The sequence shown here is derived from an EMBL/GenBank/DDBJ whole genome shotgun (WGS) entry which is preliminary data.</text>
</comment>
<keyword evidence="1" id="KW-1133">Transmembrane helix</keyword>
<organism evidence="3 4">
    <name type="scientific">Lentilactobacillus rapi</name>
    <dbReference type="NCBI Taxonomy" id="481723"/>
    <lineage>
        <taxon>Bacteria</taxon>
        <taxon>Bacillati</taxon>
        <taxon>Bacillota</taxon>
        <taxon>Bacilli</taxon>
        <taxon>Lactobacillales</taxon>
        <taxon>Lactobacillaceae</taxon>
        <taxon>Lentilactobacillus</taxon>
    </lineage>
</organism>
<evidence type="ECO:0000259" key="2">
    <source>
        <dbReference type="SMART" id="SM00644"/>
    </source>
</evidence>
<reference evidence="3 4" key="1">
    <citation type="submission" date="2019-07" db="EMBL/GenBank/DDBJ databases">
        <title>Whole genome shotgun sequence of Lactobacillus rapi NBRC 109618.</title>
        <authorList>
            <person name="Hosoyama A."/>
            <person name="Uohara A."/>
            <person name="Ohji S."/>
            <person name="Ichikawa N."/>
        </authorList>
    </citation>
    <scope>NUCLEOTIDE SEQUENCE [LARGE SCALE GENOMIC DNA]</scope>
    <source>
        <strain evidence="3 4">NBRC 109618</strain>
    </source>
</reference>
<dbReference type="InterPro" id="IPR002502">
    <property type="entry name" value="Amidase_domain"/>
</dbReference>
<dbReference type="GO" id="GO:0009253">
    <property type="term" value="P:peptidoglycan catabolic process"/>
    <property type="evidence" value="ECO:0007669"/>
    <property type="project" value="InterPro"/>
</dbReference>
<feature type="domain" description="N-acetylmuramoyl-L-alanine amidase" evidence="2">
    <location>
        <begin position="57"/>
        <end position="196"/>
    </location>
</feature>
<feature type="transmembrane region" description="Helical" evidence="1">
    <location>
        <begin position="12"/>
        <end position="31"/>
    </location>
</feature>
<gene>
    <name evidence="3" type="ORF">LRA02_04710</name>
</gene>
<dbReference type="SUPFAM" id="SSF55846">
    <property type="entry name" value="N-acetylmuramoyl-L-alanine amidase-like"/>
    <property type="match status" value="1"/>
</dbReference>
<dbReference type="CDD" id="cd06583">
    <property type="entry name" value="PGRP"/>
    <property type="match status" value="1"/>
</dbReference>
<dbReference type="STRING" id="1423795.FD12_GL002187"/>
<dbReference type="Pfam" id="PF01510">
    <property type="entry name" value="Amidase_2"/>
    <property type="match status" value="1"/>
</dbReference>
<keyword evidence="1" id="KW-0812">Transmembrane</keyword>
<dbReference type="InterPro" id="IPR036505">
    <property type="entry name" value="Amidase/PGRP_sf"/>
</dbReference>
<sequence>MIKQKTTRTIGHLIATFMVGIVMMLAASLQVDASSAVNTYILNHKLTPANVTKQIWSGFPKNKYTSGKPTGVVVHETGNPNSTIFSEIAYMKQNYQNAFVHSYVDASRVINIADTSYLAWGCAYPGNGEFIQFEQVEVHSKAAFAKEVNNAANYTAELLHQYNLPLNDAAYDGQGTVWSHNAVSKFLGGTDHTDPTGYYATSGKQFFGQAYTMSDFYQLVKHYYNAADTSNSTSAVSHTTMSSKGRLTSSDKVAQPVTIRYHHGQGTESARLNSNYQKFRLYNHVKGSDYFTFYYNWNNVLAKSGQRVYLDARGVKSPTKTTWYRVRFAKAANAQKYWIYAGALNFNPIEYSNSNRSITIKHGRYALRNHVYGSEYLSLVTGSAKSILKRTYKANKKAVKTYPTGKTTWYRFKLKGHNVWICQQAL</sequence>
<dbReference type="Proteomes" id="UP000321569">
    <property type="component" value="Unassembled WGS sequence"/>
</dbReference>
<evidence type="ECO:0000256" key="1">
    <source>
        <dbReference type="SAM" id="Phobius"/>
    </source>
</evidence>
<evidence type="ECO:0000313" key="3">
    <source>
        <dbReference type="EMBL" id="GEP71603.1"/>
    </source>
</evidence>
<name>A0A512PK84_9LACO</name>
<protein>
    <recommendedName>
        <fullName evidence="2">N-acetylmuramoyl-L-alanine amidase domain-containing protein</fullName>
    </recommendedName>
</protein>